<dbReference type="OrthoDB" id="7977346at2"/>
<sequence length="310" mass="34405">MTASMTRYAGPISQAAVHAHALVANGFAEDQALAEVLDRYPPDLFDINLYDYDDEGQVSLRTGARGRLNGAELLEAIQQGRLWVNMRDVERGWPELWQATMAEFDRIMGEAYPGLKAVSRNGQLILSSPKARVPYHFDASGVILFHMRGRKRLFVFPGDEAHLPERSMEQVIARQTTEEIPYVRAFEQDAQAIDLEPGQALTWPFFAPHRVENLDRFCVSLSVDFQTWSSRLRRGALYTNAVVRSRGGAPRSTDQMGTPELAARWAASVLLKKTGALKSRLENFERDFVPQAGAVDGAGRLNAEAAGGQG</sequence>
<dbReference type="KEGG" id="bne:DA69_07575"/>
<protein>
    <submittedName>
        <fullName evidence="2">Transcriptional regulator</fullName>
    </submittedName>
</protein>
<dbReference type="AlphaFoldDB" id="A0A172Y5W0"/>
<gene>
    <name evidence="2" type="ORF">DA69_07575</name>
</gene>
<proteinExistence type="predicted"/>
<organism evidence="2 3">
    <name type="scientific">Brevundimonas naejangsanensis</name>
    <dbReference type="NCBI Taxonomy" id="588932"/>
    <lineage>
        <taxon>Bacteria</taxon>
        <taxon>Pseudomonadati</taxon>
        <taxon>Pseudomonadota</taxon>
        <taxon>Alphaproteobacteria</taxon>
        <taxon>Caulobacterales</taxon>
        <taxon>Caulobacteraceae</taxon>
        <taxon>Brevundimonas</taxon>
    </lineage>
</organism>
<evidence type="ECO:0000259" key="1">
    <source>
        <dbReference type="PROSITE" id="PS51184"/>
    </source>
</evidence>
<dbReference type="PROSITE" id="PS51184">
    <property type="entry name" value="JMJC"/>
    <property type="match status" value="1"/>
</dbReference>
<name>A0A172Y5W0_9CAUL</name>
<dbReference type="RefSeq" id="WP_025978160.1">
    <property type="nucleotide sequence ID" value="NZ_CP015614.1"/>
</dbReference>
<dbReference type="eggNOG" id="COG2850">
    <property type="taxonomic scope" value="Bacteria"/>
</dbReference>
<dbReference type="Proteomes" id="UP000077603">
    <property type="component" value="Chromosome"/>
</dbReference>
<dbReference type="STRING" id="588932.DA69_07575"/>
<dbReference type="EMBL" id="CP015614">
    <property type="protein sequence ID" value="ANF54614.1"/>
    <property type="molecule type" value="Genomic_DNA"/>
</dbReference>
<keyword evidence="3" id="KW-1185">Reference proteome</keyword>
<dbReference type="SUPFAM" id="SSF51197">
    <property type="entry name" value="Clavaminate synthase-like"/>
    <property type="match status" value="1"/>
</dbReference>
<reference evidence="2 3" key="1">
    <citation type="journal article" date="2014" name="Genome Announc.">
        <title>Genome Sequence of a Promising Hydrogen-Producing Facultative Anaerobic Bacterium, Brevundimonas naejangsanensis Strain B1.</title>
        <authorList>
            <person name="Su H."/>
            <person name="Zhang T."/>
            <person name="Bao M."/>
            <person name="Jiang Y."/>
            <person name="Wang Y."/>
            <person name="Tan T."/>
        </authorList>
    </citation>
    <scope>NUCLEOTIDE SEQUENCE [LARGE SCALE GENOMIC DNA]</scope>
    <source>
        <strain evidence="2 3">B1</strain>
    </source>
</reference>
<dbReference type="InterPro" id="IPR003347">
    <property type="entry name" value="JmjC_dom"/>
</dbReference>
<evidence type="ECO:0000313" key="3">
    <source>
        <dbReference type="Proteomes" id="UP000077603"/>
    </source>
</evidence>
<dbReference type="Pfam" id="PF13621">
    <property type="entry name" value="Cupin_8"/>
    <property type="match status" value="1"/>
</dbReference>
<dbReference type="Gene3D" id="2.60.120.650">
    <property type="entry name" value="Cupin"/>
    <property type="match status" value="1"/>
</dbReference>
<dbReference type="InterPro" id="IPR041667">
    <property type="entry name" value="Cupin_8"/>
</dbReference>
<evidence type="ECO:0000313" key="2">
    <source>
        <dbReference type="EMBL" id="ANF54614.1"/>
    </source>
</evidence>
<feature type="domain" description="JmjC" evidence="1">
    <location>
        <begin position="91"/>
        <end position="242"/>
    </location>
</feature>
<accession>A0A172Y5W0</accession>